<organism evidence="3 4">
    <name type="scientific">Bowmanella yangjiangensis</name>
    <dbReference type="NCBI Taxonomy" id="2811230"/>
    <lineage>
        <taxon>Bacteria</taxon>
        <taxon>Pseudomonadati</taxon>
        <taxon>Pseudomonadota</taxon>
        <taxon>Gammaproteobacteria</taxon>
        <taxon>Alteromonadales</taxon>
        <taxon>Alteromonadaceae</taxon>
        <taxon>Bowmanella</taxon>
    </lineage>
</organism>
<keyword evidence="1" id="KW-0812">Transmembrane</keyword>
<dbReference type="EMBL" id="JAFKCS010000007">
    <property type="protein sequence ID" value="MBN7820150.1"/>
    <property type="molecule type" value="Genomic_DNA"/>
</dbReference>
<proteinExistence type="predicted"/>
<keyword evidence="1" id="KW-1133">Transmembrane helix</keyword>
<evidence type="ECO:0000313" key="4">
    <source>
        <dbReference type="Proteomes" id="UP000663992"/>
    </source>
</evidence>
<evidence type="ECO:0000313" key="3">
    <source>
        <dbReference type="EMBL" id="MBN7820150.1"/>
    </source>
</evidence>
<comment type="caution">
    <text evidence="3">The sequence shown here is derived from an EMBL/GenBank/DDBJ whole genome shotgun (WGS) entry which is preliminary data.</text>
</comment>
<dbReference type="Pfam" id="PF13127">
    <property type="entry name" value="DUF3955"/>
    <property type="match status" value="1"/>
</dbReference>
<accession>A0ABS3CV12</accession>
<evidence type="ECO:0000256" key="1">
    <source>
        <dbReference type="SAM" id="Phobius"/>
    </source>
</evidence>
<gene>
    <name evidence="3" type="ORF">J0A65_09755</name>
</gene>
<reference evidence="3 4" key="1">
    <citation type="submission" date="2021-03" db="EMBL/GenBank/DDBJ databases">
        <title>novel species isolated from a fishpond in China.</title>
        <authorList>
            <person name="Lu H."/>
            <person name="Cai Z."/>
        </authorList>
    </citation>
    <scope>NUCLEOTIDE SEQUENCE [LARGE SCALE GENOMIC DNA]</scope>
    <source>
        <strain evidence="3 4">Y57</strain>
    </source>
</reference>
<keyword evidence="1" id="KW-0472">Membrane</keyword>
<dbReference type="RefSeq" id="WP_206593983.1">
    <property type="nucleotide sequence ID" value="NZ_JAFKCS010000007.1"/>
</dbReference>
<keyword evidence="4" id="KW-1185">Reference proteome</keyword>
<sequence length="81" mass="8941">MKKSTVWLYIGLALWLLGGVLLVLEHHFYQYVDVNGVLHESLFLPLGVLSFVLGGSVLSVTLLYRLLSNLKTHPGPSDTSC</sequence>
<dbReference type="InterPro" id="IPR025016">
    <property type="entry name" value="DUF3955"/>
</dbReference>
<feature type="transmembrane region" description="Helical" evidence="1">
    <location>
        <begin position="7"/>
        <end position="24"/>
    </location>
</feature>
<feature type="domain" description="DUF3955" evidence="2">
    <location>
        <begin position="10"/>
        <end position="62"/>
    </location>
</feature>
<dbReference type="Proteomes" id="UP000663992">
    <property type="component" value="Unassembled WGS sequence"/>
</dbReference>
<feature type="transmembrane region" description="Helical" evidence="1">
    <location>
        <begin position="44"/>
        <end position="64"/>
    </location>
</feature>
<evidence type="ECO:0000259" key="2">
    <source>
        <dbReference type="Pfam" id="PF13127"/>
    </source>
</evidence>
<name>A0ABS3CV12_9ALTE</name>
<protein>
    <submittedName>
        <fullName evidence="3">DUF3955 domain-containing protein</fullName>
    </submittedName>
</protein>